<protein>
    <submittedName>
        <fullName evidence="1">Uncharacterized protein</fullName>
    </submittedName>
</protein>
<accession>C4GKN1</accession>
<evidence type="ECO:0000313" key="2">
    <source>
        <dbReference type="Proteomes" id="UP000003009"/>
    </source>
</evidence>
<comment type="caution">
    <text evidence="1">The sequence shown here is derived from an EMBL/GenBank/DDBJ whole genome shotgun (WGS) entry which is preliminary data.</text>
</comment>
<gene>
    <name evidence="1" type="ORF">GCWU000324_01535</name>
</gene>
<dbReference type="HOGENOM" id="CLU_3311197_0_0_4"/>
<evidence type="ECO:0000313" key="1">
    <source>
        <dbReference type="EMBL" id="EEP67289.1"/>
    </source>
</evidence>
<sequence length="39" mass="4107">MSGVFDMVVSLLAMIKGAFQAAFMAGARQPENVMGLFAV</sequence>
<name>C4GKN1_9NEIS</name>
<dbReference type="EMBL" id="ACJW02000003">
    <property type="protein sequence ID" value="EEP67289.1"/>
    <property type="molecule type" value="Genomic_DNA"/>
</dbReference>
<keyword evidence="2" id="KW-1185">Reference proteome</keyword>
<dbReference type="STRING" id="629741.GCWU000324_01535"/>
<organism evidence="1 2">
    <name type="scientific">Kingella oralis ATCC 51147</name>
    <dbReference type="NCBI Taxonomy" id="629741"/>
    <lineage>
        <taxon>Bacteria</taxon>
        <taxon>Pseudomonadati</taxon>
        <taxon>Pseudomonadota</taxon>
        <taxon>Betaproteobacteria</taxon>
        <taxon>Neisseriales</taxon>
        <taxon>Neisseriaceae</taxon>
        <taxon>Kingella</taxon>
    </lineage>
</organism>
<dbReference type="AlphaFoldDB" id="C4GKN1"/>
<proteinExistence type="predicted"/>
<dbReference type="Proteomes" id="UP000003009">
    <property type="component" value="Unassembled WGS sequence"/>
</dbReference>
<reference evidence="1" key="1">
    <citation type="submission" date="2009-04" db="EMBL/GenBank/DDBJ databases">
        <authorList>
            <person name="Weinstock G."/>
            <person name="Sodergren E."/>
            <person name="Clifton S."/>
            <person name="Fulton L."/>
            <person name="Fulton B."/>
            <person name="Courtney L."/>
            <person name="Fronick C."/>
            <person name="Harrison M."/>
            <person name="Strong C."/>
            <person name="Farmer C."/>
            <person name="Delahaunty K."/>
            <person name="Markovic C."/>
            <person name="Hall O."/>
            <person name="Minx P."/>
            <person name="Tomlinson C."/>
            <person name="Mitreva M."/>
            <person name="Nelson J."/>
            <person name="Hou S."/>
            <person name="Wollam A."/>
            <person name="Pepin K.H."/>
            <person name="Johnson M."/>
            <person name="Bhonagiri V."/>
            <person name="Nash W.E."/>
            <person name="Warren W."/>
            <person name="Chinwalla A."/>
            <person name="Mardis E.R."/>
            <person name="Wilson R.K."/>
        </authorList>
    </citation>
    <scope>NUCLEOTIDE SEQUENCE [LARGE SCALE GENOMIC DNA]</scope>
    <source>
        <strain evidence="1">ATCC 51147</strain>
    </source>
</reference>